<gene>
    <name evidence="1" type="ORF">ACFFHM_16935</name>
</gene>
<dbReference type="Proteomes" id="UP001589838">
    <property type="component" value="Unassembled WGS sequence"/>
</dbReference>
<protein>
    <submittedName>
        <fullName evidence="1">Aspartate/glutamate racemase family protein</fullName>
    </submittedName>
</protein>
<evidence type="ECO:0000313" key="2">
    <source>
        <dbReference type="Proteomes" id="UP001589838"/>
    </source>
</evidence>
<evidence type="ECO:0000313" key="1">
    <source>
        <dbReference type="EMBL" id="MFC0472140.1"/>
    </source>
</evidence>
<dbReference type="EMBL" id="JBHLUX010000039">
    <property type="protein sequence ID" value="MFC0472140.1"/>
    <property type="molecule type" value="Genomic_DNA"/>
</dbReference>
<dbReference type="RefSeq" id="WP_335960684.1">
    <property type="nucleotide sequence ID" value="NZ_JAXBLX010000011.1"/>
</dbReference>
<sequence>MVSKKVAVLHTTPVTVEPLKKLAEEKIPGCKVVNFVDDSILPQLIETDGNISLVQDRLVQYAKYAEQIGADVILNACSSVGEVVAKARQNITIPIIRIDEAMAEEAIKRGKKIGVVATLATTLNPTMRLLQEKATEFNKKVEFESELAEEAYQCLITGDQNSHDAALSVVLSNIAKKVDVVVLAQASMARVVSTLPIEQQEMFLASPQLGMERVQQTLEGIAE</sequence>
<proteinExistence type="predicted"/>
<dbReference type="SUPFAM" id="SSF53681">
    <property type="entry name" value="Aspartate/glutamate racemase"/>
    <property type="match status" value="1"/>
</dbReference>
<dbReference type="InterPro" id="IPR001920">
    <property type="entry name" value="Asp/Glu_race"/>
</dbReference>
<reference evidence="1 2" key="1">
    <citation type="submission" date="2024-09" db="EMBL/GenBank/DDBJ databases">
        <authorList>
            <person name="Sun Q."/>
            <person name="Mori K."/>
        </authorList>
    </citation>
    <scope>NUCLEOTIDE SEQUENCE [LARGE SCALE GENOMIC DNA]</scope>
    <source>
        <strain evidence="1 2">NCAIM B.02610</strain>
    </source>
</reference>
<keyword evidence="2" id="KW-1185">Reference proteome</keyword>
<comment type="caution">
    <text evidence="1">The sequence shown here is derived from an EMBL/GenBank/DDBJ whole genome shotgun (WGS) entry which is preliminary data.</text>
</comment>
<organism evidence="1 2">
    <name type="scientific">Halalkalibacter kiskunsagensis</name>
    <dbReference type="NCBI Taxonomy" id="1548599"/>
    <lineage>
        <taxon>Bacteria</taxon>
        <taxon>Bacillati</taxon>
        <taxon>Bacillota</taxon>
        <taxon>Bacilli</taxon>
        <taxon>Bacillales</taxon>
        <taxon>Bacillaceae</taxon>
        <taxon>Halalkalibacter</taxon>
    </lineage>
</organism>
<dbReference type="InterPro" id="IPR015942">
    <property type="entry name" value="Asp/Glu/hydantoin_racemase"/>
</dbReference>
<name>A0ABV6KFP1_9BACI</name>
<dbReference type="Pfam" id="PF01177">
    <property type="entry name" value="Asp_Glu_race"/>
    <property type="match status" value="1"/>
</dbReference>
<dbReference type="Gene3D" id="3.40.50.1860">
    <property type="match status" value="2"/>
</dbReference>
<accession>A0ABV6KFP1</accession>